<evidence type="ECO:0000313" key="1">
    <source>
        <dbReference type="EMBL" id="KAJ9636876.1"/>
    </source>
</evidence>
<accession>A0ACC2YP26</accession>
<name>A0ACC2YP26_9PEZI</name>
<comment type="caution">
    <text evidence="1">The sequence shown here is derived from an EMBL/GenBank/DDBJ whole genome shotgun (WGS) entry which is preliminary data.</text>
</comment>
<organism evidence="1 2">
    <name type="scientific">Coniosporium tulheliwenetii</name>
    <dbReference type="NCBI Taxonomy" id="3383036"/>
    <lineage>
        <taxon>Eukaryota</taxon>
        <taxon>Fungi</taxon>
        <taxon>Dikarya</taxon>
        <taxon>Ascomycota</taxon>
        <taxon>Pezizomycotina</taxon>
        <taxon>Dothideomycetes</taxon>
        <taxon>Dothideomycetes incertae sedis</taxon>
        <taxon>Coniosporium</taxon>
    </lineage>
</organism>
<dbReference type="EMBL" id="JAPDRP010000024">
    <property type="protein sequence ID" value="KAJ9636876.1"/>
    <property type="molecule type" value="Genomic_DNA"/>
</dbReference>
<reference evidence="1" key="1">
    <citation type="submission" date="2022-10" db="EMBL/GenBank/DDBJ databases">
        <title>Culturing micro-colonial fungi from biological soil crusts in the Mojave desert and describing Neophaeococcomyces mojavensis, and introducing the new genera and species Taxawa tesnikishii.</title>
        <authorList>
            <person name="Kurbessoian T."/>
            <person name="Stajich J.E."/>
        </authorList>
    </citation>
    <scope>NUCLEOTIDE SEQUENCE</scope>
    <source>
        <strain evidence="1">JES_115</strain>
    </source>
</reference>
<keyword evidence="2" id="KW-1185">Reference proteome</keyword>
<protein>
    <submittedName>
        <fullName evidence="1">Uncharacterized protein</fullName>
    </submittedName>
</protein>
<dbReference type="Proteomes" id="UP001172680">
    <property type="component" value="Unassembled WGS sequence"/>
</dbReference>
<proteinExistence type="predicted"/>
<gene>
    <name evidence="1" type="ORF">H2199_007870</name>
</gene>
<sequence>MSAEIQPSVSTQQPQQLDLPDLGPNSYTALRLQHATPEHLYLTTRRCFIGPIPEGWLKSHRREWYRHHLHINYSSRTASFSAAHASRQRRLTGLEGPSASAVYGRSFPQPRELRAEEETEGSYETANQDEAAPLSSGITVPRASNPDNQILEDGAASGLPNSSTQHPKGRKASNSGSQPDSKSRSKSAKGPGRARRKSTSDSYVTARESLPREVSPTRIQEDDNGQADTAIQATLSVEEGGPSAAASTQPRTSTAENSFAMPSGGLGFPSGPDRSTSMLIPNDDQTPKQTSEPQDEPSGTKKLLSKITRSPKPSDTKADVAANDAATAPSPNQARGLVRFNEPEGTVHAELQAKARLTQMRARRASAKIRGRSQTRDGQITKMEKMLVRMDTTMTQVPDDYDENDSQKIEYRTNEKWREYMVVCRESADEDAEFTLQMYDTRVIPEIERIQSDKKRSKHELPLSRKLTGVNLFSSLDKTIVVWVPWRKGTAIYIMQPHSAASAVEWYTFLRNILGWHRASELQVNIPDLSVSLRLDNPFAQLEASRDMAQAAEGNEEAIEKTMREEEAVAGNIIKRSIEMLEKSKDWHDIIGAWAKNERIGLVWKRYDRLEWIHGANERKMYGTIAMQKSHELELRPKSHYPTKTRDLKGQALIEPPPVEGFLVRLTSQKGDSQRLGRLFFKRLYFSTHNQYLVFSKPGKATPPPPPDMPMTENSQVPTAHQISEGIPIIYAVNPYPVEDGQISWLKEGHSESLEDQRHHDQDAYDEAQRKAEILLNCDGYVNLCNIVKVRHVFRGATPADQNVDEGDEVDFDAEVPDSNRDDGTIKEFDDHRTFELVMRNGLVIRLQAYDEETKKEWKKRLRDLIKYWKHRTVADIQLFKSVRRRNLEELGIDEETEAYVGQFARKWEVTKSHASPELYHMCGISCCRTIHMSGILYRKPRRHSTFTRCSVILSSGRLLVFQDSLRTVTGKEILHIHHERIASLDLTDCYLYSGFLTESDLLYQNRTFDSNKPGHTALPRIYLEDGWTSTDEDVMTCFVVWHGRRRSLFRRGDASGSGSEGVEGEGRRSRFRFVSSLGVPGRSIVFKARSRAERDHWVLAIRTEIERLQQAEEVRLTDGGRSEGIGASCAEAFRARHQSEGGDLIERPSSSPEIFVALNNANVSYPN</sequence>
<evidence type="ECO:0000313" key="2">
    <source>
        <dbReference type="Proteomes" id="UP001172680"/>
    </source>
</evidence>